<keyword evidence="1" id="KW-1133">Transmembrane helix</keyword>
<keyword evidence="1 2" id="KW-0812">Transmembrane</keyword>
<reference evidence="3" key="1">
    <citation type="journal article" date="2006" name="PLoS Biol.">
        <title>Macronuclear genome sequence of the ciliate Tetrahymena thermophila, a model eukaryote.</title>
        <authorList>
            <person name="Eisen J.A."/>
            <person name="Coyne R.S."/>
            <person name="Wu M."/>
            <person name="Wu D."/>
            <person name="Thiagarajan M."/>
            <person name="Wortman J.R."/>
            <person name="Badger J.H."/>
            <person name="Ren Q."/>
            <person name="Amedeo P."/>
            <person name="Jones K.M."/>
            <person name="Tallon L.J."/>
            <person name="Delcher A.L."/>
            <person name="Salzberg S.L."/>
            <person name="Silva J.C."/>
            <person name="Haas B.J."/>
            <person name="Majoros W.H."/>
            <person name="Farzad M."/>
            <person name="Carlton J.M."/>
            <person name="Smith R.K. Jr."/>
            <person name="Garg J."/>
            <person name="Pearlman R.E."/>
            <person name="Karrer K.M."/>
            <person name="Sun L."/>
            <person name="Manning G."/>
            <person name="Elde N.C."/>
            <person name="Turkewitz A.P."/>
            <person name="Asai D.J."/>
            <person name="Wilkes D.E."/>
            <person name="Wang Y."/>
            <person name="Cai H."/>
            <person name="Collins K."/>
            <person name="Stewart B.A."/>
            <person name="Lee S.R."/>
            <person name="Wilamowska K."/>
            <person name="Weinberg Z."/>
            <person name="Ruzzo W.L."/>
            <person name="Wloga D."/>
            <person name="Gaertig J."/>
            <person name="Frankel J."/>
            <person name="Tsao C.-C."/>
            <person name="Gorovsky M.A."/>
            <person name="Keeling P.J."/>
            <person name="Waller R.F."/>
            <person name="Patron N.J."/>
            <person name="Cherry J.M."/>
            <person name="Stover N.A."/>
            <person name="Krieger C.J."/>
            <person name="del Toro C."/>
            <person name="Ryder H.F."/>
            <person name="Williamson S.C."/>
            <person name="Barbeau R.A."/>
            <person name="Hamilton E.P."/>
            <person name="Orias E."/>
        </authorList>
    </citation>
    <scope>NUCLEOTIDE SEQUENCE [LARGE SCALE GENOMIC DNA]</scope>
    <source>
        <strain evidence="3">SB210</strain>
    </source>
</reference>
<keyword evidence="1" id="KW-0472">Membrane</keyword>
<evidence type="ECO:0000313" key="3">
    <source>
        <dbReference type="Proteomes" id="UP000009168"/>
    </source>
</evidence>
<dbReference type="RefSeq" id="XP_012654701.1">
    <property type="nucleotide sequence ID" value="XM_012799247.1"/>
</dbReference>
<dbReference type="GeneID" id="24439320"/>
<proteinExistence type="predicted"/>
<dbReference type="AlphaFoldDB" id="W7XHV8"/>
<feature type="transmembrane region" description="Helical" evidence="1">
    <location>
        <begin position="55"/>
        <end position="80"/>
    </location>
</feature>
<organism evidence="2 3">
    <name type="scientific">Tetrahymena thermophila (strain SB210)</name>
    <dbReference type="NCBI Taxonomy" id="312017"/>
    <lineage>
        <taxon>Eukaryota</taxon>
        <taxon>Sar</taxon>
        <taxon>Alveolata</taxon>
        <taxon>Ciliophora</taxon>
        <taxon>Intramacronucleata</taxon>
        <taxon>Oligohymenophorea</taxon>
        <taxon>Hymenostomatida</taxon>
        <taxon>Tetrahymenina</taxon>
        <taxon>Tetrahymenidae</taxon>
        <taxon>Tetrahymena</taxon>
    </lineage>
</organism>
<dbReference type="KEGG" id="tet:TTHERM_000501030"/>
<evidence type="ECO:0000313" key="2">
    <source>
        <dbReference type="EMBL" id="EWS72764.1"/>
    </source>
</evidence>
<dbReference type="InParanoid" id="W7XHV8"/>
<dbReference type="EMBL" id="GG662548">
    <property type="protein sequence ID" value="EWS72764.1"/>
    <property type="molecule type" value="Genomic_DNA"/>
</dbReference>
<gene>
    <name evidence="2" type="ORF">TTHERM_000501030</name>
</gene>
<keyword evidence="3" id="KW-1185">Reference proteome</keyword>
<name>W7XHV8_TETTS</name>
<sequence length="131" mass="15555">MHQPIIFYKTSLTQALKQNNQNVDTDQQTLQGLLYFQQIVLRRLNLLIGTEIACYYSVLGIVIIQSSQIIYAIPYALFYLQKNRKKTEENKKQINFKKSSLIQKKYEKIKINQIKKQTNKIKQINKYQLIK</sequence>
<evidence type="ECO:0000256" key="1">
    <source>
        <dbReference type="SAM" id="Phobius"/>
    </source>
</evidence>
<accession>W7XHV8</accession>
<protein>
    <submittedName>
        <fullName evidence="2">Transmembrane protein, putative</fullName>
    </submittedName>
</protein>
<dbReference type="Proteomes" id="UP000009168">
    <property type="component" value="Unassembled WGS sequence"/>
</dbReference>